<accession>A0A5J4TC03</accession>
<sequence length="88" mass="10240">MATVMTQDNGVEYFESIEVKLIALNVKYETLEKGSAHKYNRKSKKLDKAKTFIDQMIKQPIIELTIDQLIEDPIDKHMDQAIEQKNDK</sequence>
<evidence type="ECO:0000313" key="2">
    <source>
        <dbReference type="Proteomes" id="UP000324800"/>
    </source>
</evidence>
<reference evidence="1 2" key="1">
    <citation type="submission" date="2019-03" db="EMBL/GenBank/DDBJ databases">
        <title>Single cell metagenomics reveals metabolic interactions within the superorganism composed of flagellate Streblomastix strix and complex community of Bacteroidetes bacteria on its surface.</title>
        <authorList>
            <person name="Treitli S.C."/>
            <person name="Kolisko M."/>
            <person name="Husnik F."/>
            <person name="Keeling P."/>
            <person name="Hampl V."/>
        </authorList>
    </citation>
    <scope>NUCLEOTIDE SEQUENCE [LARGE SCALE GENOMIC DNA]</scope>
    <source>
        <strain evidence="1">ST1C</strain>
    </source>
</reference>
<proteinExistence type="predicted"/>
<organism evidence="1 2">
    <name type="scientific">Streblomastix strix</name>
    <dbReference type="NCBI Taxonomy" id="222440"/>
    <lineage>
        <taxon>Eukaryota</taxon>
        <taxon>Metamonada</taxon>
        <taxon>Preaxostyla</taxon>
        <taxon>Oxymonadida</taxon>
        <taxon>Streblomastigidae</taxon>
        <taxon>Streblomastix</taxon>
    </lineage>
</organism>
<comment type="caution">
    <text evidence="1">The sequence shown here is derived from an EMBL/GenBank/DDBJ whole genome shotgun (WGS) entry which is preliminary data.</text>
</comment>
<protein>
    <submittedName>
        <fullName evidence="1">Uncharacterized protein</fullName>
    </submittedName>
</protein>
<dbReference type="AlphaFoldDB" id="A0A5J4TC03"/>
<evidence type="ECO:0000313" key="1">
    <source>
        <dbReference type="EMBL" id="KAA6355956.1"/>
    </source>
</evidence>
<gene>
    <name evidence="1" type="ORF">EZS28_048517</name>
</gene>
<dbReference type="Proteomes" id="UP000324800">
    <property type="component" value="Unassembled WGS sequence"/>
</dbReference>
<name>A0A5J4TC03_9EUKA</name>
<feature type="non-terminal residue" evidence="1">
    <location>
        <position position="88"/>
    </location>
</feature>
<dbReference type="EMBL" id="SNRW01033755">
    <property type="protein sequence ID" value="KAA6355956.1"/>
    <property type="molecule type" value="Genomic_DNA"/>
</dbReference>